<dbReference type="InterPro" id="IPR008207">
    <property type="entry name" value="Sig_transdc_His_kin_Hpt_dom"/>
</dbReference>
<dbReference type="CDD" id="cd17546">
    <property type="entry name" value="REC_hyHK_CKI1_RcsC-like"/>
    <property type="match status" value="1"/>
</dbReference>
<sequence length="229" mass="25912">MNDPLKILIADDDNLNRILLSKLIQKFGVECETAPNGSEALSVFELSHFDAVFLDINMPVMSGPECASEIIRIAPDRKPLLVCISADEKGPETSMFDYFLLKPFNTDEIRDLLDALTSALKSEMSYDFEEVIRIIGLDRETMQMLMDEFFSVMTEELENLKKAVAERNSDMITHVAHKMKGAAAGMMVENLRNLCSEMQNVNKSDIRLVRLLLVQIGCCFSRFRGLFTK</sequence>
<dbReference type="GO" id="GO:0000160">
    <property type="term" value="P:phosphorelay signal transduction system"/>
    <property type="evidence" value="ECO:0007669"/>
    <property type="project" value="InterPro"/>
</dbReference>
<comment type="caution">
    <text evidence="5">The sequence shown here is derived from an EMBL/GenBank/DDBJ whole genome shotgun (WGS) entry which is preliminary data.</text>
</comment>
<feature type="modified residue" description="Phosphohistidine" evidence="1">
    <location>
        <position position="177"/>
    </location>
</feature>
<dbReference type="PROSITE" id="PS50894">
    <property type="entry name" value="HPT"/>
    <property type="match status" value="1"/>
</dbReference>
<dbReference type="InterPro" id="IPR001789">
    <property type="entry name" value="Sig_transdc_resp-reg_receiver"/>
</dbReference>
<dbReference type="Pfam" id="PF01627">
    <property type="entry name" value="Hpt"/>
    <property type="match status" value="1"/>
</dbReference>
<evidence type="ECO:0000313" key="6">
    <source>
        <dbReference type="Proteomes" id="UP000294614"/>
    </source>
</evidence>
<protein>
    <submittedName>
        <fullName evidence="5">Hpt domain-containing protein</fullName>
    </submittedName>
</protein>
<dbReference type="InterPro" id="IPR036641">
    <property type="entry name" value="HPT_dom_sf"/>
</dbReference>
<dbReference type="EMBL" id="SMGG01000003">
    <property type="protein sequence ID" value="TCK61860.1"/>
    <property type="molecule type" value="Genomic_DNA"/>
</dbReference>
<evidence type="ECO:0000313" key="5">
    <source>
        <dbReference type="EMBL" id="TCK61860.1"/>
    </source>
</evidence>
<dbReference type="InterPro" id="IPR052048">
    <property type="entry name" value="ST_Response_Regulator"/>
</dbReference>
<proteinExistence type="predicted"/>
<dbReference type="SUPFAM" id="SSF47226">
    <property type="entry name" value="Histidine-containing phosphotransfer domain, HPT domain"/>
    <property type="match status" value="1"/>
</dbReference>
<dbReference type="PANTHER" id="PTHR43228">
    <property type="entry name" value="TWO-COMPONENT RESPONSE REGULATOR"/>
    <property type="match status" value="1"/>
</dbReference>
<dbReference type="PANTHER" id="PTHR43228:SF1">
    <property type="entry name" value="TWO-COMPONENT RESPONSE REGULATOR ARR22"/>
    <property type="match status" value="1"/>
</dbReference>
<dbReference type="RefSeq" id="WP_132871490.1">
    <property type="nucleotide sequence ID" value="NZ_SMGG01000003.1"/>
</dbReference>
<evidence type="ECO:0000259" key="3">
    <source>
        <dbReference type="PROSITE" id="PS50110"/>
    </source>
</evidence>
<dbReference type="SUPFAM" id="SSF52172">
    <property type="entry name" value="CheY-like"/>
    <property type="match status" value="1"/>
</dbReference>
<evidence type="ECO:0000256" key="2">
    <source>
        <dbReference type="PROSITE-ProRule" id="PRU00169"/>
    </source>
</evidence>
<keyword evidence="6" id="KW-1185">Reference proteome</keyword>
<name>A0A4R1KCT5_9BACT</name>
<dbReference type="InterPro" id="IPR011006">
    <property type="entry name" value="CheY-like_superfamily"/>
</dbReference>
<feature type="domain" description="HPt" evidence="4">
    <location>
        <begin position="138"/>
        <end position="229"/>
    </location>
</feature>
<dbReference type="Gene3D" id="3.40.50.2300">
    <property type="match status" value="1"/>
</dbReference>
<dbReference type="Pfam" id="PF00072">
    <property type="entry name" value="Response_reg"/>
    <property type="match status" value="1"/>
</dbReference>
<evidence type="ECO:0000256" key="1">
    <source>
        <dbReference type="PROSITE-ProRule" id="PRU00110"/>
    </source>
</evidence>
<dbReference type="Proteomes" id="UP000294614">
    <property type="component" value="Unassembled WGS sequence"/>
</dbReference>
<dbReference type="AlphaFoldDB" id="A0A4R1KCT5"/>
<gene>
    <name evidence="5" type="ORF">C8D98_0366</name>
</gene>
<dbReference type="SMART" id="SM00448">
    <property type="entry name" value="REC"/>
    <property type="match status" value="1"/>
</dbReference>
<dbReference type="PROSITE" id="PS50110">
    <property type="entry name" value="RESPONSE_REGULATORY"/>
    <property type="match status" value="1"/>
</dbReference>
<feature type="modified residue" description="4-aspartylphosphate" evidence="2">
    <location>
        <position position="55"/>
    </location>
</feature>
<evidence type="ECO:0000259" key="4">
    <source>
        <dbReference type="PROSITE" id="PS50894"/>
    </source>
</evidence>
<dbReference type="Gene3D" id="1.20.120.160">
    <property type="entry name" value="HPT domain"/>
    <property type="match status" value="1"/>
</dbReference>
<organism evidence="5 6">
    <name type="scientific">Seleniivibrio woodruffii</name>
    <dbReference type="NCBI Taxonomy" id="1078050"/>
    <lineage>
        <taxon>Bacteria</taxon>
        <taxon>Pseudomonadati</taxon>
        <taxon>Deferribacterota</taxon>
        <taxon>Deferribacteres</taxon>
        <taxon>Deferribacterales</taxon>
        <taxon>Geovibrionaceae</taxon>
        <taxon>Seleniivibrio</taxon>
    </lineage>
</organism>
<reference evidence="5 6" key="1">
    <citation type="submission" date="2019-03" db="EMBL/GenBank/DDBJ databases">
        <title>Genomic Encyclopedia of Type Strains, Phase IV (KMG-IV): sequencing the most valuable type-strain genomes for metagenomic binning, comparative biology and taxonomic classification.</title>
        <authorList>
            <person name="Goeker M."/>
        </authorList>
    </citation>
    <scope>NUCLEOTIDE SEQUENCE [LARGE SCALE GENOMIC DNA]</scope>
    <source>
        <strain evidence="5 6">DSM 24984</strain>
    </source>
</reference>
<keyword evidence="2" id="KW-0597">Phosphoprotein</keyword>
<dbReference type="GO" id="GO:0004672">
    <property type="term" value="F:protein kinase activity"/>
    <property type="evidence" value="ECO:0007669"/>
    <property type="project" value="UniProtKB-ARBA"/>
</dbReference>
<accession>A0A4R1KCT5</accession>
<dbReference type="OrthoDB" id="9816343at2"/>
<feature type="domain" description="Response regulatory" evidence="3">
    <location>
        <begin position="6"/>
        <end position="117"/>
    </location>
</feature>